<dbReference type="InterPro" id="IPR023404">
    <property type="entry name" value="rSAM_horseshoe"/>
</dbReference>
<evidence type="ECO:0000313" key="10">
    <source>
        <dbReference type="EMBL" id="PQQ65655.1"/>
    </source>
</evidence>
<evidence type="ECO:0000259" key="9">
    <source>
        <dbReference type="PROSITE" id="PS51918"/>
    </source>
</evidence>
<keyword evidence="7" id="KW-0411">Iron-sulfur</keyword>
<feature type="domain" description="Radical SAM core" evidence="9">
    <location>
        <begin position="172"/>
        <end position="402"/>
    </location>
</feature>
<keyword evidence="5" id="KW-0479">Metal-binding</keyword>
<comment type="cofactor">
    <cofactor evidence="1">
        <name>[4Fe-4S] cluster</name>
        <dbReference type="ChEBI" id="CHEBI:49883"/>
    </cofactor>
</comment>
<dbReference type="InterPro" id="IPR006638">
    <property type="entry name" value="Elp3/MiaA/NifB-like_rSAM"/>
</dbReference>
<dbReference type="SFLD" id="SFLDS00029">
    <property type="entry name" value="Radical_SAM"/>
    <property type="match status" value="1"/>
</dbReference>
<dbReference type="InterPro" id="IPR051198">
    <property type="entry name" value="BchE-like"/>
</dbReference>
<dbReference type="Gene3D" id="3.80.30.20">
    <property type="entry name" value="tm_1862 like domain"/>
    <property type="match status" value="1"/>
</dbReference>
<protein>
    <submittedName>
        <fullName evidence="10">Uncharacterized protein</fullName>
    </submittedName>
</protein>
<dbReference type="SFLD" id="SFLDG01082">
    <property type="entry name" value="B12-binding_domain_containing"/>
    <property type="match status" value="1"/>
</dbReference>
<dbReference type="InterPro" id="IPR058240">
    <property type="entry name" value="rSAM_sf"/>
</dbReference>
<reference evidence="10 11" key="1">
    <citation type="journal article" date="2018" name="Syst. Appl. Microbiol.">
        <title>Characterization and high-quality draft genome sequence of Herbivorax saccincola A7, an anaerobic, alkaliphilic, thermophilic, cellulolytic, and xylanolytic bacterium.</title>
        <authorList>
            <person name="Aikawa S."/>
            <person name="Baramee S."/>
            <person name="Sermsathanaswadi J."/>
            <person name="Thianheng P."/>
            <person name="Tachaapaikoon C."/>
            <person name="Shikata A."/>
            <person name="Waeonukul R."/>
            <person name="Pason P."/>
            <person name="Ratanakhanokchai K."/>
            <person name="Kosugi A."/>
        </authorList>
    </citation>
    <scope>NUCLEOTIDE SEQUENCE [LARGE SCALE GENOMIC DNA]</scope>
    <source>
        <strain evidence="10 11">A7</strain>
    </source>
</reference>
<dbReference type="Pfam" id="PF02310">
    <property type="entry name" value="B12-binding"/>
    <property type="match status" value="1"/>
</dbReference>
<evidence type="ECO:0000256" key="4">
    <source>
        <dbReference type="ARBA" id="ARBA00022691"/>
    </source>
</evidence>
<gene>
    <name evidence="10" type="ORF">B9R14_01960</name>
</gene>
<accession>A0A2S8R796</accession>
<dbReference type="SMART" id="SM00729">
    <property type="entry name" value="Elp3"/>
    <property type="match status" value="1"/>
</dbReference>
<dbReference type="AlphaFoldDB" id="A0A2S8R796"/>
<proteinExistence type="predicted"/>
<keyword evidence="3" id="KW-0808">Transferase</keyword>
<dbReference type="CDD" id="cd01335">
    <property type="entry name" value="Radical_SAM"/>
    <property type="match status" value="1"/>
</dbReference>
<dbReference type="GO" id="GO:0031419">
    <property type="term" value="F:cobalamin binding"/>
    <property type="evidence" value="ECO:0007669"/>
    <property type="project" value="InterPro"/>
</dbReference>
<evidence type="ECO:0000256" key="1">
    <source>
        <dbReference type="ARBA" id="ARBA00001966"/>
    </source>
</evidence>
<evidence type="ECO:0000256" key="5">
    <source>
        <dbReference type="ARBA" id="ARBA00022723"/>
    </source>
</evidence>
<evidence type="ECO:0000256" key="7">
    <source>
        <dbReference type="ARBA" id="ARBA00023014"/>
    </source>
</evidence>
<evidence type="ECO:0000256" key="3">
    <source>
        <dbReference type="ARBA" id="ARBA00022679"/>
    </source>
</evidence>
<keyword evidence="2" id="KW-0489">Methyltransferase</keyword>
<organism evidence="10 11">
    <name type="scientific">Acetivibrio saccincola</name>
    <dbReference type="NCBI Taxonomy" id="1677857"/>
    <lineage>
        <taxon>Bacteria</taxon>
        <taxon>Bacillati</taxon>
        <taxon>Bacillota</taxon>
        <taxon>Clostridia</taxon>
        <taxon>Eubacteriales</taxon>
        <taxon>Oscillospiraceae</taxon>
        <taxon>Acetivibrio</taxon>
    </lineage>
</organism>
<dbReference type="InterPro" id="IPR034466">
    <property type="entry name" value="Methyltransferase_Class_B"/>
</dbReference>
<dbReference type="InterPro" id="IPR006158">
    <property type="entry name" value="Cobalamin-bd"/>
</dbReference>
<dbReference type="PROSITE" id="PS51918">
    <property type="entry name" value="RADICAL_SAM"/>
    <property type="match status" value="1"/>
</dbReference>
<dbReference type="PANTHER" id="PTHR43409:SF7">
    <property type="entry name" value="BLL1977 PROTEIN"/>
    <property type="match status" value="1"/>
</dbReference>
<keyword evidence="6" id="KW-0408">Iron</keyword>
<feature type="domain" description="B12-binding" evidence="8">
    <location>
        <begin position="68"/>
        <end position="152"/>
    </location>
</feature>
<dbReference type="PANTHER" id="PTHR43409">
    <property type="entry name" value="ANAEROBIC MAGNESIUM-PROTOPORPHYRIN IX MONOMETHYL ESTER CYCLASE-RELATED"/>
    <property type="match status" value="1"/>
</dbReference>
<dbReference type="GO" id="GO:0005829">
    <property type="term" value="C:cytosol"/>
    <property type="evidence" value="ECO:0007669"/>
    <property type="project" value="TreeGrafter"/>
</dbReference>
<dbReference type="EMBL" id="NEMB01000003">
    <property type="protein sequence ID" value="PQQ65655.1"/>
    <property type="molecule type" value="Genomic_DNA"/>
</dbReference>
<keyword evidence="4" id="KW-0949">S-adenosyl-L-methionine</keyword>
<dbReference type="GO" id="GO:0051539">
    <property type="term" value="F:4 iron, 4 sulfur cluster binding"/>
    <property type="evidence" value="ECO:0007669"/>
    <property type="project" value="UniProtKB-KW"/>
</dbReference>
<dbReference type="OrthoDB" id="9801659at2"/>
<dbReference type="GO" id="GO:0003824">
    <property type="term" value="F:catalytic activity"/>
    <property type="evidence" value="ECO:0007669"/>
    <property type="project" value="InterPro"/>
</dbReference>
<dbReference type="Pfam" id="PF04055">
    <property type="entry name" value="Radical_SAM"/>
    <property type="match status" value="1"/>
</dbReference>
<evidence type="ECO:0000259" key="8">
    <source>
        <dbReference type="PROSITE" id="PS51332"/>
    </source>
</evidence>
<dbReference type="GO" id="GO:0046872">
    <property type="term" value="F:metal ion binding"/>
    <property type="evidence" value="ECO:0007669"/>
    <property type="project" value="UniProtKB-KW"/>
</dbReference>
<evidence type="ECO:0000313" key="11">
    <source>
        <dbReference type="Proteomes" id="UP000239720"/>
    </source>
</evidence>
<sequence>MLVHLAFLVCLSGKFFNMWRGDKMKKRKLVLWNPKPFEQEVGERLYPPLSLGIIASLMPSNWEVVIRDEFFEEFRTEPCDLVGITAMTCHALRAYEMADQFRKMGITTMMGGIHASVCSEEALEFVDVVVKGEVEDVLNEIISDFENNSLKRLYEAKEPVDLAKVPQQAFHLYNPKYNWGIIQTTRGCAANCEFCAVTALNGATYRKRPVDNVIEELKNMPQKSFFFADDNLLGFSHDDHQRFKELCEKMIESNINKIWIAQVPVQFSDNEELIKIAQKAGCIGVCIGIESGSLAVLSGKMNKRMNVKYLESAQFAKKIQKHGIQVFGSFIVGNDEDGLDCFKQTFKTIKKLKLAMAHVGPLVPYPGTRLFERMRAEGRLIYTNFPQDWKHYKRSKFPLYKLSKLTSHQLKDGTIWLWKKLFSRFSITQRACMAFISTGKLKNAKAVYRINKEWGKLYNSRIKNLKLENQS</sequence>
<dbReference type="Proteomes" id="UP000239720">
    <property type="component" value="Unassembled WGS sequence"/>
</dbReference>
<evidence type="ECO:0000256" key="6">
    <source>
        <dbReference type="ARBA" id="ARBA00023004"/>
    </source>
</evidence>
<comment type="caution">
    <text evidence="10">The sequence shown here is derived from an EMBL/GenBank/DDBJ whole genome shotgun (WGS) entry which is preliminary data.</text>
</comment>
<dbReference type="Gene3D" id="3.40.50.280">
    <property type="entry name" value="Cobalamin-binding domain"/>
    <property type="match status" value="1"/>
</dbReference>
<dbReference type="InterPro" id="IPR007197">
    <property type="entry name" value="rSAM"/>
</dbReference>
<name>A0A2S8R796_9FIRM</name>
<evidence type="ECO:0000256" key="2">
    <source>
        <dbReference type="ARBA" id="ARBA00022603"/>
    </source>
</evidence>
<dbReference type="SFLD" id="SFLDG01123">
    <property type="entry name" value="methyltransferase_(Class_B)"/>
    <property type="match status" value="1"/>
</dbReference>
<dbReference type="PROSITE" id="PS51332">
    <property type="entry name" value="B12_BINDING"/>
    <property type="match status" value="1"/>
</dbReference>
<dbReference type="SUPFAM" id="SSF102114">
    <property type="entry name" value="Radical SAM enzymes"/>
    <property type="match status" value="1"/>
</dbReference>
<dbReference type="SUPFAM" id="SSF52242">
    <property type="entry name" value="Cobalamin (vitamin B12)-binding domain"/>
    <property type="match status" value="1"/>
</dbReference>
<dbReference type="InterPro" id="IPR036724">
    <property type="entry name" value="Cobalamin-bd_sf"/>
</dbReference>